<feature type="region of interest" description="Disordered" evidence="1">
    <location>
        <begin position="49"/>
        <end position="105"/>
    </location>
</feature>
<evidence type="ECO:0000256" key="1">
    <source>
        <dbReference type="SAM" id="MobiDB-lite"/>
    </source>
</evidence>
<proteinExistence type="predicted"/>
<evidence type="ECO:0000313" key="3">
    <source>
        <dbReference type="Proteomes" id="UP000265354"/>
    </source>
</evidence>
<comment type="caution">
    <text evidence="2">The sequence shown here is derived from an EMBL/GenBank/DDBJ whole genome shotgun (WGS) entry which is preliminary data.</text>
</comment>
<gene>
    <name evidence="2" type="ORF">SSP531S_23070</name>
</gene>
<dbReference type="EMBL" id="BGZL01000005">
    <property type="protein sequence ID" value="GBQ00884.1"/>
    <property type="molecule type" value="Genomic_DNA"/>
</dbReference>
<accession>A0A388SXX2</accession>
<dbReference type="Proteomes" id="UP000265354">
    <property type="component" value="Unassembled WGS sequence"/>
</dbReference>
<dbReference type="AlphaFoldDB" id="A0A388SXX2"/>
<evidence type="ECO:0000313" key="2">
    <source>
        <dbReference type="EMBL" id="GBQ00884.1"/>
    </source>
</evidence>
<name>A0A388SXX2_9ACTN</name>
<organism evidence="2 3">
    <name type="scientific">Streptomyces spongiicola</name>
    <dbReference type="NCBI Taxonomy" id="1690221"/>
    <lineage>
        <taxon>Bacteria</taxon>
        <taxon>Bacillati</taxon>
        <taxon>Actinomycetota</taxon>
        <taxon>Actinomycetes</taxon>
        <taxon>Kitasatosporales</taxon>
        <taxon>Streptomycetaceae</taxon>
        <taxon>Streptomyces</taxon>
    </lineage>
</organism>
<protein>
    <submittedName>
        <fullName evidence="2">Uncharacterized protein</fullName>
    </submittedName>
</protein>
<reference evidence="2 3" key="1">
    <citation type="submission" date="2018-07" db="EMBL/GenBank/DDBJ databases">
        <title>Whole Genome Shotgun Sequence of Streptomyces spongiicola strain 531S.</title>
        <authorList>
            <person name="Dohra H."/>
            <person name="Kodani S."/>
        </authorList>
    </citation>
    <scope>NUCLEOTIDE SEQUENCE [LARGE SCALE GENOMIC DNA]</scope>
    <source>
        <strain evidence="2 3">531S</strain>
    </source>
</reference>
<sequence>MLPLRVVPPPGVLDTAGAAGAAGVAGVAGVAGAARLPGLRLRLPAPGAVASAGRLPPMGSAEGFPPTAPTTARVPSHDRGSGAGAGVVERTGTVALKRTGAVEPP</sequence>